<comment type="caution">
    <text evidence="2">The sequence shown here is derived from an EMBL/GenBank/DDBJ whole genome shotgun (WGS) entry which is preliminary data.</text>
</comment>
<gene>
    <name evidence="2" type="ORF">S06H3_49368</name>
</gene>
<name>X1NWR9_9ZZZZ</name>
<feature type="non-terminal residue" evidence="2">
    <location>
        <position position="121"/>
    </location>
</feature>
<keyword evidence="1" id="KW-0812">Transmembrane</keyword>
<dbReference type="AlphaFoldDB" id="X1NWR9"/>
<evidence type="ECO:0000313" key="2">
    <source>
        <dbReference type="EMBL" id="GAI34671.1"/>
    </source>
</evidence>
<dbReference type="EMBL" id="BARV01031168">
    <property type="protein sequence ID" value="GAI34671.1"/>
    <property type="molecule type" value="Genomic_DNA"/>
</dbReference>
<keyword evidence="1" id="KW-1133">Transmembrane helix</keyword>
<evidence type="ECO:0000256" key="1">
    <source>
        <dbReference type="SAM" id="Phobius"/>
    </source>
</evidence>
<organism evidence="2">
    <name type="scientific">marine sediment metagenome</name>
    <dbReference type="NCBI Taxonomy" id="412755"/>
    <lineage>
        <taxon>unclassified sequences</taxon>
        <taxon>metagenomes</taxon>
        <taxon>ecological metagenomes</taxon>
    </lineage>
</organism>
<protein>
    <submittedName>
        <fullName evidence="2">Uncharacterized protein</fullName>
    </submittedName>
</protein>
<keyword evidence="1" id="KW-0472">Membrane</keyword>
<proteinExistence type="predicted"/>
<accession>X1NWR9</accession>
<feature type="transmembrane region" description="Helical" evidence="1">
    <location>
        <begin position="46"/>
        <end position="68"/>
    </location>
</feature>
<reference evidence="2" key="1">
    <citation type="journal article" date="2014" name="Front. Microbiol.">
        <title>High frequency of phylogenetically diverse reductive dehalogenase-homologous genes in deep subseafloor sedimentary metagenomes.</title>
        <authorList>
            <person name="Kawai M."/>
            <person name="Futagami T."/>
            <person name="Toyoda A."/>
            <person name="Takaki Y."/>
            <person name="Nishi S."/>
            <person name="Hori S."/>
            <person name="Arai W."/>
            <person name="Tsubouchi T."/>
            <person name="Morono Y."/>
            <person name="Uchiyama I."/>
            <person name="Ito T."/>
            <person name="Fujiyama A."/>
            <person name="Inagaki F."/>
            <person name="Takami H."/>
        </authorList>
    </citation>
    <scope>NUCLEOTIDE SEQUENCE</scope>
    <source>
        <strain evidence="2">Expedition CK06-06</strain>
    </source>
</reference>
<sequence>MHDYHDKTADASEAIAWTPVTDLALPLRLVKPGRASAGGLTVFPEMLLVTARFMVGWLGGIAYVGYFINDEEEPRLVLETTSISSFVNLNGVIDISDVFPNVNDVEMAELGVKYKAAGGLV</sequence>